<evidence type="ECO:0000256" key="14">
    <source>
        <dbReference type="PIRSR" id="PIRSR618044-2"/>
    </source>
</evidence>
<feature type="active site" evidence="13">
    <location>
        <position position="113"/>
    </location>
</feature>
<dbReference type="InterPro" id="IPR001967">
    <property type="entry name" value="Peptidase_S11_N"/>
</dbReference>
<evidence type="ECO:0000256" key="16">
    <source>
        <dbReference type="SAM" id="Phobius"/>
    </source>
</evidence>
<dbReference type="SUPFAM" id="SSF56601">
    <property type="entry name" value="beta-lactamase/transpeptidase-like"/>
    <property type="match status" value="1"/>
</dbReference>
<feature type="active site" description="Proton acceptor" evidence="13">
    <location>
        <position position="62"/>
    </location>
</feature>
<dbReference type="EC" id="3.4.16.4" evidence="4"/>
<keyword evidence="10" id="KW-0573">Peptidoglycan synthesis</keyword>
<feature type="transmembrane region" description="Helical" evidence="16">
    <location>
        <begin position="391"/>
        <end position="411"/>
    </location>
</feature>
<proteinExistence type="inferred from homology"/>
<dbReference type="GO" id="GO:0008360">
    <property type="term" value="P:regulation of cell shape"/>
    <property type="evidence" value="ECO:0007669"/>
    <property type="project" value="UniProtKB-KW"/>
</dbReference>
<dbReference type="UniPathway" id="UPA00219"/>
<dbReference type="PANTHER" id="PTHR21581">
    <property type="entry name" value="D-ALANYL-D-ALANINE CARBOXYPEPTIDASE"/>
    <property type="match status" value="1"/>
</dbReference>
<evidence type="ECO:0000259" key="17">
    <source>
        <dbReference type="SMART" id="SM00936"/>
    </source>
</evidence>
<keyword evidence="7" id="KW-0732">Signal</keyword>
<dbReference type="GO" id="GO:0009002">
    <property type="term" value="F:serine-type D-Ala-D-Ala carboxypeptidase activity"/>
    <property type="evidence" value="ECO:0007669"/>
    <property type="project" value="UniProtKB-EC"/>
</dbReference>
<dbReference type="GO" id="GO:0006508">
    <property type="term" value="P:proteolysis"/>
    <property type="evidence" value="ECO:0007669"/>
    <property type="project" value="UniProtKB-KW"/>
</dbReference>
<comment type="pathway">
    <text evidence="2">Cell wall biogenesis; peptidoglycan biosynthesis.</text>
</comment>
<keyword evidence="5 18" id="KW-0121">Carboxypeptidase</keyword>
<dbReference type="Gene3D" id="3.40.710.10">
    <property type="entry name" value="DD-peptidase/beta-lactamase superfamily"/>
    <property type="match status" value="1"/>
</dbReference>
<evidence type="ECO:0000256" key="13">
    <source>
        <dbReference type="PIRSR" id="PIRSR618044-1"/>
    </source>
</evidence>
<dbReference type="Pfam" id="PF07943">
    <property type="entry name" value="PBP5_C"/>
    <property type="match status" value="1"/>
</dbReference>
<evidence type="ECO:0000256" key="12">
    <source>
        <dbReference type="ARBA" id="ARBA00034000"/>
    </source>
</evidence>
<feature type="active site" description="Acyl-ester intermediate" evidence="13">
    <location>
        <position position="59"/>
    </location>
</feature>
<keyword evidence="11" id="KW-0961">Cell wall biogenesis/degradation</keyword>
<evidence type="ECO:0000256" key="1">
    <source>
        <dbReference type="ARBA" id="ARBA00003217"/>
    </source>
</evidence>
<name>A0A1G9CZT1_9FIRM</name>
<evidence type="ECO:0000256" key="2">
    <source>
        <dbReference type="ARBA" id="ARBA00004752"/>
    </source>
</evidence>
<dbReference type="SUPFAM" id="SSF69189">
    <property type="entry name" value="Penicillin-binding protein associated domain"/>
    <property type="match status" value="1"/>
</dbReference>
<comment type="similarity">
    <text evidence="3 15">Belongs to the peptidase S11 family.</text>
</comment>
<evidence type="ECO:0000256" key="10">
    <source>
        <dbReference type="ARBA" id="ARBA00022984"/>
    </source>
</evidence>
<dbReference type="EMBL" id="FNFP01000002">
    <property type="protein sequence ID" value="SDK57129.1"/>
    <property type="molecule type" value="Genomic_DNA"/>
</dbReference>
<gene>
    <name evidence="18" type="ORF">SAMN05660472_01603</name>
</gene>
<dbReference type="InterPro" id="IPR015956">
    <property type="entry name" value="Peniciliin-bd_prot_C_sf"/>
</dbReference>
<evidence type="ECO:0000256" key="4">
    <source>
        <dbReference type="ARBA" id="ARBA00012448"/>
    </source>
</evidence>
<dbReference type="OrthoDB" id="9791132at2"/>
<dbReference type="SMART" id="SM00936">
    <property type="entry name" value="PBP5_C"/>
    <property type="match status" value="1"/>
</dbReference>
<evidence type="ECO:0000313" key="19">
    <source>
        <dbReference type="Proteomes" id="UP000198718"/>
    </source>
</evidence>
<feature type="domain" description="Peptidase S11 D-Ala-D-Ala carboxypeptidase A C-terminal" evidence="17">
    <location>
        <begin position="287"/>
        <end position="378"/>
    </location>
</feature>
<dbReference type="InterPro" id="IPR018044">
    <property type="entry name" value="Peptidase_S11"/>
</dbReference>
<dbReference type="Pfam" id="PF00768">
    <property type="entry name" value="Peptidase_S11"/>
    <property type="match status" value="1"/>
</dbReference>
<keyword evidence="6" id="KW-0645">Protease</keyword>
<dbReference type="PRINTS" id="PR00725">
    <property type="entry name" value="DADACBPTASE1"/>
</dbReference>
<evidence type="ECO:0000256" key="7">
    <source>
        <dbReference type="ARBA" id="ARBA00022729"/>
    </source>
</evidence>
<dbReference type="GO" id="GO:0009252">
    <property type="term" value="P:peptidoglycan biosynthetic process"/>
    <property type="evidence" value="ECO:0007669"/>
    <property type="project" value="UniProtKB-UniPathway"/>
</dbReference>
<organism evidence="18 19">
    <name type="scientific">Natronincola ferrireducens</name>
    <dbReference type="NCBI Taxonomy" id="393762"/>
    <lineage>
        <taxon>Bacteria</taxon>
        <taxon>Bacillati</taxon>
        <taxon>Bacillota</taxon>
        <taxon>Clostridia</taxon>
        <taxon>Peptostreptococcales</taxon>
        <taxon>Natronincolaceae</taxon>
        <taxon>Natronincola</taxon>
    </lineage>
</organism>
<keyword evidence="9" id="KW-0133">Cell shape</keyword>
<dbReference type="STRING" id="393762.SAMN05660472_01603"/>
<evidence type="ECO:0000256" key="5">
    <source>
        <dbReference type="ARBA" id="ARBA00022645"/>
    </source>
</evidence>
<evidence type="ECO:0000256" key="9">
    <source>
        <dbReference type="ARBA" id="ARBA00022960"/>
    </source>
</evidence>
<evidence type="ECO:0000256" key="11">
    <source>
        <dbReference type="ARBA" id="ARBA00023316"/>
    </source>
</evidence>
<comment type="catalytic activity">
    <reaction evidence="12">
        <text>Preferential cleavage: (Ac)2-L-Lys-D-Ala-|-D-Ala. Also transpeptidation of peptidyl-alanyl moieties that are N-acyl substituents of D-alanine.</text>
        <dbReference type="EC" id="3.4.16.4"/>
    </reaction>
</comment>
<keyword evidence="8" id="KW-0378">Hydrolase</keyword>
<dbReference type="GO" id="GO:0071555">
    <property type="term" value="P:cell wall organization"/>
    <property type="evidence" value="ECO:0007669"/>
    <property type="project" value="UniProtKB-KW"/>
</dbReference>
<accession>A0A1G9CZT1</accession>
<evidence type="ECO:0000256" key="15">
    <source>
        <dbReference type="RuleBase" id="RU004016"/>
    </source>
</evidence>
<keyword evidence="16" id="KW-1133">Transmembrane helix</keyword>
<evidence type="ECO:0000256" key="8">
    <source>
        <dbReference type="ARBA" id="ARBA00022801"/>
    </source>
</evidence>
<reference evidence="18 19" key="1">
    <citation type="submission" date="2016-10" db="EMBL/GenBank/DDBJ databases">
        <authorList>
            <person name="de Groot N.N."/>
        </authorList>
    </citation>
    <scope>NUCLEOTIDE SEQUENCE [LARGE SCALE GENOMIC DNA]</scope>
    <source>
        <strain evidence="18 19">DSM 18346</strain>
    </source>
</reference>
<dbReference type="Proteomes" id="UP000198718">
    <property type="component" value="Unassembled WGS sequence"/>
</dbReference>
<keyword evidence="19" id="KW-1185">Reference proteome</keyword>
<feature type="binding site" evidence="14">
    <location>
        <position position="238"/>
    </location>
    <ligand>
        <name>substrate</name>
    </ligand>
</feature>
<evidence type="ECO:0000256" key="3">
    <source>
        <dbReference type="ARBA" id="ARBA00007164"/>
    </source>
</evidence>
<evidence type="ECO:0000313" key="18">
    <source>
        <dbReference type="EMBL" id="SDK57129.1"/>
    </source>
</evidence>
<comment type="function">
    <text evidence="1">Removes C-terminal D-alanyl residues from sugar-peptide cell wall precursors.</text>
</comment>
<evidence type="ECO:0000256" key="6">
    <source>
        <dbReference type="ARBA" id="ARBA00022670"/>
    </source>
</evidence>
<dbReference type="PANTHER" id="PTHR21581:SF33">
    <property type="entry name" value="D-ALANYL-D-ALANINE CARBOXYPEPTIDASE DACB"/>
    <property type="match status" value="1"/>
</dbReference>
<dbReference type="AlphaFoldDB" id="A0A1G9CZT1"/>
<dbReference type="InterPro" id="IPR012907">
    <property type="entry name" value="Peptidase_S11_C"/>
</dbReference>
<dbReference type="InterPro" id="IPR037167">
    <property type="entry name" value="Peptidase_S11_C_sf"/>
</dbReference>
<dbReference type="RefSeq" id="WP_090553119.1">
    <property type="nucleotide sequence ID" value="NZ_FNFP01000002.1"/>
</dbReference>
<keyword evidence="16" id="KW-0812">Transmembrane</keyword>
<sequence>MLKRLGILYVTLFLFVFIGSTSNVYGAPNITAPNGVLMDYATGKVLFDHNAHEVTYPASTTKVMTAILVLENLDLDEVITIEDDLYVDGSSMYLLKGESFTVYELLQALMIRSANDVAEVFAVRISGSVEEFAKLMNERAKELGALNTHFTNPHGLPDKNHVTTAYDLALIGRHAMSIDIFRDIASTVRLNFEPTEFTPETRYYRNTNRFLWGTGGGNQILYNGRYTNIKYDIIDGVKTGYTGDAQSCLITSANKDDHRLIAVVLGAQGLNVYGDSRVLIDFGYDNFQLVSLIEENQLKLESPIKNGTEDTIALYTESPLNVVLPSSFDPSKITEEVIVDESLKAPILSGDILGKVIYSIEGKLLGEVNLIAQDTIDTKPFFKKIILPRNLIVILIVLFLLWQGFVIYVRLKKRRKRVYFGGGYATTYKIGKSLLKKK</sequence>
<dbReference type="Gene3D" id="2.60.410.10">
    <property type="entry name" value="D-Ala-D-Ala carboxypeptidase, C-terminal domain"/>
    <property type="match status" value="1"/>
</dbReference>
<dbReference type="InterPro" id="IPR012338">
    <property type="entry name" value="Beta-lactam/transpept-like"/>
</dbReference>
<keyword evidence="16" id="KW-0472">Membrane</keyword>
<protein>
    <recommendedName>
        <fullName evidence="4">serine-type D-Ala-D-Ala carboxypeptidase</fullName>
        <ecNumber evidence="4">3.4.16.4</ecNumber>
    </recommendedName>
</protein>